<gene>
    <name evidence="2" type="ORF">RR46_07880</name>
</gene>
<sequence length="117" mass="13095">MLLRPLFAAMCAAAIVGFVFKIENFYRAILEWDGWIWVAHVAYTTYITQFTVMGLIVNNTKTLNVFSKYILVQAGGITIVTFAVGVIVWLLIDGPFSNIVKICMETPTTNKQSAKLK</sequence>
<evidence type="ECO:0000313" key="2">
    <source>
        <dbReference type="EMBL" id="KPJ04121.1"/>
    </source>
</evidence>
<name>A0A194QKZ6_PAPXU</name>
<keyword evidence="1" id="KW-0472">Membrane</keyword>
<dbReference type="AlphaFoldDB" id="A0A194QKZ6"/>
<dbReference type="PANTHER" id="PTHR11161">
    <property type="entry name" value="O-ACYLTRANSFERASE"/>
    <property type="match status" value="1"/>
</dbReference>
<reference evidence="2 3" key="1">
    <citation type="journal article" date="2015" name="Nat. Commun.">
        <title>Outbred genome sequencing and CRISPR/Cas9 gene editing in butterflies.</title>
        <authorList>
            <person name="Li X."/>
            <person name="Fan D."/>
            <person name="Zhang W."/>
            <person name="Liu G."/>
            <person name="Zhang L."/>
            <person name="Zhao L."/>
            <person name="Fang X."/>
            <person name="Chen L."/>
            <person name="Dong Y."/>
            <person name="Chen Y."/>
            <person name="Ding Y."/>
            <person name="Zhao R."/>
            <person name="Feng M."/>
            <person name="Zhu Y."/>
            <person name="Feng Y."/>
            <person name="Jiang X."/>
            <person name="Zhu D."/>
            <person name="Xiang H."/>
            <person name="Feng X."/>
            <person name="Li S."/>
            <person name="Wang J."/>
            <person name="Zhang G."/>
            <person name="Kronforst M.R."/>
            <person name="Wang W."/>
        </authorList>
    </citation>
    <scope>NUCLEOTIDE SEQUENCE [LARGE SCALE GENOMIC DNA]</scope>
    <source>
        <strain evidence="2">Ya'a_city_454_Px</strain>
        <tissue evidence="2">Whole body</tissue>
    </source>
</reference>
<dbReference type="Proteomes" id="UP000053268">
    <property type="component" value="Unassembled WGS sequence"/>
</dbReference>
<feature type="transmembrane region" description="Helical" evidence="1">
    <location>
        <begin position="37"/>
        <end position="57"/>
    </location>
</feature>
<protein>
    <submittedName>
        <fullName evidence="2">Uncharacterized protein</fullName>
    </submittedName>
</protein>
<evidence type="ECO:0000313" key="3">
    <source>
        <dbReference type="Proteomes" id="UP000053268"/>
    </source>
</evidence>
<dbReference type="PANTHER" id="PTHR11161:SF72">
    <property type="entry name" value="FI21449P1"/>
    <property type="match status" value="1"/>
</dbReference>
<evidence type="ECO:0000256" key="1">
    <source>
        <dbReference type="SAM" id="Phobius"/>
    </source>
</evidence>
<organism evidence="2 3">
    <name type="scientific">Papilio xuthus</name>
    <name type="common">Asian swallowtail butterfly</name>
    <dbReference type="NCBI Taxonomy" id="66420"/>
    <lineage>
        <taxon>Eukaryota</taxon>
        <taxon>Metazoa</taxon>
        <taxon>Ecdysozoa</taxon>
        <taxon>Arthropoda</taxon>
        <taxon>Hexapoda</taxon>
        <taxon>Insecta</taxon>
        <taxon>Pterygota</taxon>
        <taxon>Neoptera</taxon>
        <taxon>Endopterygota</taxon>
        <taxon>Lepidoptera</taxon>
        <taxon>Glossata</taxon>
        <taxon>Ditrysia</taxon>
        <taxon>Papilionoidea</taxon>
        <taxon>Papilionidae</taxon>
        <taxon>Papilioninae</taxon>
        <taxon>Papilio</taxon>
    </lineage>
</organism>
<dbReference type="EMBL" id="KQ459053">
    <property type="protein sequence ID" value="KPJ04121.1"/>
    <property type="molecule type" value="Genomic_DNA"/>
</dbReference>
<keyword evidence="1" id="KW-1133">Transmembrane helix</keyword>
<keyword evidence="3" id="KW-1185">Reference proteome</keyword>
<proteinExistence type="predicted"/>
<dbReference type="InterPro" id="IPR052728">
    <property type="entry name" value="O2_lipid_transport_reg"/>
</dbReference>
<feature type="transmembrane region" description="Helical" evidence="1">
    <location>
        <begin position="69"/>
        <end position="92"/>
    </location>
</feature>
<keyword evidence="1" id="KW-0812">Transmembrane</keyword>
<accession>A0A194QKZ6</accession>